<dbReference type="GO" id="GO:0005886">
    <property type="term" value="C:plasma membrane"/>
    <property type="evidence" value="ECO:0007669"/>
    <property type="project" value="UniProtKB-SubCell"/>
</dbReference>
<evidence type="ECO:0000256" key="10">
    <source>
        <dbReference type="HAMAP-Rule" id="MF_00815"/>
    </source>
</evidence>
<dbReference type="AlphaFoldDB" id="A0A2M6WPR2"/>
<evidence type="ECO:0000256" key="9">
    <source>
        <dbReference type="ARBA" id="ARBA00023310"/>
    </source>
</evidence>
<evidence type="ECO:0000313" key="11">
    <source>
        <dbReference type="EMBL" id="PIT94714.1"/>
    </source>
</evidence>
<evidence type="ECO:0000256" key="6">
    <source>
        <dbReference type="ARBA" id="ARBA00023065"/>
    </source>
</evidence>
<dbReference type="GO" id="GO:0042777">
    <property type="term" value="P:proton motive force-driven plasma membrane ATP synthesis"/>
    <property type="evidence" value="ECO:0007669"/>
    <property type="project" value="UniProtKB-UniRule"/>
</dbReference>
<dbReference type="InterPro" id="IPR000131">
    <property type="entry name" value="ATP_synth_F1_gsu"/>
</dbReference>
<evidence type="ECO:0000256" key="7">
    <source>
        <dbReference type="ARBA" id="ARBA00023136"/>
    </source>
</evidence>
<evidence type="ECO:0000313" key="12">
    <source>
        <dbReference type="Proteomes" id="UP000228900"/>
    </source>
</evidence>
<keyword evidence="6 10" id="KW-0406">Ion transport</keyword>
<organism evidence="11 12">
    <name type="scientific">Candidatus Falkowbacteria bacterium CG10_big_fil_rev_8_21_14_0_10_39_9</name>
    <dbReference type="NCBI Taxonomy" id="1974566"/>
    <lineage>
        <taxon>Bacteria</taxon>
        <taxon>Candidatus Falkowiibacteriota</taxon>
    </lineage>
</organism>
<keyword evidence="5 10" id="KW-0375">Hydrogen ion transport</keyword>
<comment type="similarity">
    <text evidence="3 10">Belongs to the ATPase gamma chain family.</text>
</comment>
<dbReference type="EMBL" id="PFAQ01000038">
    <property type="protein sequence ID" value="PIT94714.1"/>
    <property type="molecule type" value="Genomic_DNA"/>
</dbReference>
<keyword evidence="7 10" id="KW-0472">Membrane</keyword>
<dbReference type="PROSITE" id="PS00153">
    <property type="entry name" value="ATPASE_GAMMA"/>
    <property type="match status" value="1"/>
</dbReference>
<dbReference type="Pfam" id="PF00231">
    <property type="entry name" value="ATP-synt"/>
    <property type="match status" value="1"/>
</dbReference>
<sequence>MAKTKEISRRIKSVSSTKKITKAMEMVAAAKMRKAVDAVLKTRTYANLSWETVLHLAKIADNHNEVGHPLLIKKTEVKKVALILIASNRGLCGGFNAAIINKAKESLKKHNLETDIILVGKKGAVLAQQKYNIAAEFPKSDLVLSAVETNPIARMVIADYLLGKYDKIMLAYTDFVSGAVQVPRVKQLLPVDIVANDQYLGVVGKSETVGTSRSFIEDKEKQHLQSGEFTYEYAFEPSPKEVLDRIVPRLIEVQLYQALLESNASEHSARMAAMHQATESASDMVSELTLFYNKARQSSITAEIAEISAGANALA</sequence>
<dbReference type="SUPFAM" id="SSF52943">
    <property type="entry name" value="ATP synthase (F1-ATPase), gamma subunit"/>
    <property type="match status" value="1"/>
</dbReference>
<dbReference type="Proteomes" id="UP000228900">
    <property type="component" value="Unassembled WGS sequence"/>
</dbReference>
<dbReference type="InterPro" id="IPR035968">
    <property type="entry name" value="ATP_synth_F1_ATPase_gsu"/>
</dbReference>
<comment type="function">
    <text evidence="1 10">Produces ATP from ADP in the presence of a proton gradient across the membrane. The gamma chain is believed to be important in regulating ATPase activity and the flow of protons through the CF(0) complex.</text>
</comment>
<evidence type="ECO:0000256" key="2">
    <source>
        <dbReference type="ARBA" id="ARBA00004170"/>
    </source>
</evidence>
<evidence type="ECO:0000256" key="4">
    <source>
        <dbReference type="ARBA" id="ARBA00022448"/>
    </source>
</evidence>
<name>A0A2M6WPR2_9BACT</name>
<proteinExistence type="inferred from homology"/>
<evidence type="ECO:0000256" key="3">
    <source>
        <dbReference type="ARBA" id="ARBA00007681"/>
    </source>
</evidence>
<comment type="subunit">
    <text evidence="10">F-type ATPases have 2 components, CF(1) - the catalytic core - and CF(0) - the membrane proton channel. CF(1) has five subunits: alpha(3), beta(3), gamma(1), delta(1), epsilon(1). CF(0) has three main subunits: a, b and c.</text>
</comment>
<keyword evidence="9 10" id="KW-0066">ATP synthesis</keyword>
<dbReference type="PANTHER" id="PTHR11693">
    <property type="entry name" value="ATP SYNTHASE GAMMA CHAIN"/>
    <property type="match status" value="1"/>
</dbReference>
<protein>
    <recommendedName>
        <fullName evidence="10">ATP synthase gamma chain</fullName>
    </recommendedName>
    <alternativeName>
        <fullName evidence="10">ATP synthase F1 sector gamma subunit</fullName>
    </alternativeName>
    <alternativeName>
        <fullName evidence="10">F-ATPase gamma subunit</fullName>
    </alternativeName>
</protein>
<evidence type="ECO:0000256" key="8">
    <source>
        <dbReference type="ARBA" id="ARBA00023196"/>
    </source>
</evidence>
<dbReference type="CDD" id="cd12151">
    <property type="entry name" value="F1-ATPase_gamma"/>
    <property type="match status" value="1"/>
</dbReference>
<dbReference type="GO" id="GO:0005524">
    <property type="term" value="F:ATP binding"/>
    <property type="evidence" value="ECO:0007669"/>
    <property type="project" value="UniProtKB-UniRule"/>
</dbReference>
<dbReference type="Gene3D" id="1.10.287.80">
    <property type="entry name" value="ATP synthase, gamma subunit, helix hairpin domain"/>
    <property type="match status" value="2"/>
</dbReference>
<keyword evidence="4 10" id="KW-0813">Transport</keyword>
<evidence type="ECO:0000256" key="5">
    <source>
        <dbReference type="ARBA" id="ARBA00022781"/>
    </source>
</evidence>
<dbReference type="GO" id="GO:0046933">
    <property type="term" value="F:proton-transporting ATP synthase activity, rotational mechanism"/>
    <property type="evidence" value="ECO:0007669"/>
    <property type="project" value="UniProtKB-UniRule"/>
</dbReference>
<evidence type="ECO:0000256" key="1">
    <source>
        <dbReference type="ARBA" id="ARBA00003456"/>
    </source>
</evidence>
<comment type="subcellular location">
    <subcellularLocation>
        <location evidence="10">Cell membrane</location>
        <topology evidence="10">Peripheral membrane protein</topology>
    </subcellularLocation>
    <subcellularLocation>
        <location evidence="2">Membrane</location>
        <topology evidence="2">Peripheral membrane protein</topology>
    </subcellularLocation>
</comment>
<reference evidence="12" key="1">
    <citation type="submission" date="2017-09" db="EMBL/GenBank/DDBJ databases">
        <title>Depth-based differentiation of microbial function through sediment-hosted aquifers and enrichment of novel symbionts in the deep terrestrial subsurface.</title>
        <authorList>
            <person name="Probst A.J."/>
            <person name="Ladd B."/>
            <person name="Jarett J.K."/>
            <person name="Geller-Mcgrath D.E."/>
            <person name="Sieber C.M.K."/>
            <person name="Emerson J.B."/>
            <person name="Anantharaman K."/>
            <person name="Thomas B.C."/>
            <person name="Malmstrom R."/>
            <person name="Stieglmeier M."/>
            <person name="Klingl A."/>
            <person name="Woyke T."/>
            <person name="Ryan C.M."/>
            <person name="Banfield J.F."/>
        </authorList>
    </citation>
    <scope>NUCLEOTIDE SEQUENCE [LARGE SCALE GENOMIC DNA]</scope>
</reference>
<dbReference type="InterPro" id="IPR023632">
    <property type="entry name" value="ATP_synth_F1_gsu_CS"/>
</dbReference>
<dbReference type="HAMAP" id="MF_00815">
    <property type="entry name" value="ATP_synth_gamma_bact"/>
    <property type="match status" value="1"/>
</dbReference>
<gene>
    <name evidence="10 11" type="primary">atpG</name>
    <name evidence="11" type="ORF">COT98_02370</name>
</gene>
<dbReference type="PRINTS" id="PR00126">
    <property type="entry name" value="ATPASEGAMMA"/>
</dbReference>
<dbReference type="PANTHER" id="PTHR11693:SF22">
    <property type="entry name" value="ATP SYNTHASE SUBUNIT GAMMA, MITOCHONDRIAL"/>
    <property type="match status" value="1"/>
</dbReference>
<comment type="caution">
    <text evidence="11">The sequence shown here is derived from an EMBL/GenBank/DDBJ whole genome shotgun (WGS) entry which is preliminary data.</text>
</comment>
<keyword evidence="10" id="KW-1003">Cell membrane</keyword>
<dbReference type="NCBIfam" id="TIGR01146">
    <property type="entry name" value="ATPsyn_F1gamma"/>
    <property type="match status" value="1"/>
</dbReference>
<dbReference type="Gene3D" id="3.40.1380.10">
    <property type="match status" value="1"/>
</dbReference>
<keyword evidence="8 10" id="KW-0139">CF(1)</keyword>
<dbReference type="GO" id="GO:0045259">
    <property type="term" value="C:proton-transporting ATP synthase complex"/>
    <property type="evidence" value="ECO:0007669"/>
    <property type="project" value="UniProtKB-KW"/>
</dbReference>
<accession>A0A2M6WPR2</accession>